<keyword evidence="3" id="KW-1185">Reference proteome</keyword>
<evidence type="ECO:0000313" key="1">
    <source>
        <dbReference type="EMBL" id="CAI3977345.1"/>
    </source>
</evidence>
<accession>A0A9P1FK05</accession>
<dbReference type="Proteomes" id="UP001152797">
    <property type="component" value="Unassembled WGS sequence"/>
</dbReference>
<reference evidence="2 3" key="2">
    <citation type="submission" date="2024-05" db="EMBL/GenBank/DDBJ databases">
        <authorList>
            <person name="Chen Y."/>
            <person name="Shah S."/>
            <person name="Dougan E. K."/>
            <person name="Thang M."/>
            <person name="Chan C."/>
        </authorList>
    </citation>
    <scope>NUCLEOTIDE SEQUENCE [LARGE SCALE GENOMIC DNA]</scope>
</reference>
<evidence type="ECO:0000313" key="2">
    <source>
        <dbReference type="EMBL" id="CAL4764657.1"/>
    </source>
</evidence>
<dbReference type="EMBL" id="CAMXCT010000335">
    <property type="protein sequence ID" value="CAI3977345.1"/>
    <property type="molecule type" value="Genomic_DNA"/>
</dbReference>
<proteinExistence type="predicted"/>
<protein>
    <submittedName>
        <fullName evidence="1">Uncharacterized protein</fullName>
    </submittedName>
</protein>
<organism evidence="1">
    <name type="scientific">Cladocopium goreaui</name>
    <dbReference type="NCBI Taxonomy" id="2562237"/>
    <lineage>
        <taxon>Eukaryota</taxon>
        <taxon>Sar</taxon>
        <taxon>Alveolata</taxon>
        <taxon>Dinophyceae</taxon>
        <taxon>Suessiales</taxon>
        <taxon>Symbiodiniaceae</taxon>
        <taxon>Cladocopium</taxon>
    </lineage>
</organism>
<dbReference type="EMBL" id="CAMXCT030000335">
    <property type="protein sequence ID" value="CAL4764657.1"/>
    <property type="molecule type" value="Genomic_DNA"/>
</dbReference>
<sequence>MRQRVAMEATGAPVHEGPTKCSWAMVVMEELLRRRPMLREALADLPCTPGHRRPRTLLRRLAKR</sequence>
<reference evidence="1" key="1">
    <citation type="submission" date="2022-10" db="EMBL/GenBank/DDBJ databases">
        <authorList>
            <person name="Chen Y."/>
            <person name="Dougan E. K."/>
            <person name="Chan C."/>
            <person name="Rhodes N."/>
            <person name="Thang M."/>
        </authorList>
    </citation>
    <scope>NUCLEOTIDE SEQUENCE</scope>
</reference>
<gene>
    <name evidence="1" type="ORF">C1SCF055_LOCUS5493</name>
</gene>
<dbReference type="AlphaFoldDB" id="A0A9P1FK05"/>
<name>A0A9P1FK05_9DINO</name>
<comment type="caution">
    <text evidence="1">The sequence shown here is derived from an EMBL/GenBank/DDBJ whole genome shotgun (WGS) entry which is preliminary data.</text>
</comment>
<evidence type="ECO:0000313" key="3">
    <source>
        <dbReference type="Proteomes" id="UP001152797"/>
    </source>
</evidence>
<dbReference type="EMBL" id="CAMXCT020000335">
    <property type="protein sequence ID" value="CAL1130720.1"/>
    <property type="molecule type" value="Genomic_DNA"/>
</dbReference>